<reference evidence="7 8" key="1">
    <citation type="submission" date="2020-07" db="EMBL/GenBank/DDBJ databases">
        <title>Sequencing the genomes of 1000 actinobacteria strains.</title>
        <authorList>
            <person name="Klenk H.-P."/>
        </authorList>
    </citation>
    <scope>NUCLEOTIDE SEQUENCE [LARGE SCALE GENOMIC DNA]</scope>
    <source>
        <strain evidence="7 8">DSM 15165</strain>
    </source>
</reference>
<evidence type="ECO:0000256" key="5">
    <source>
        <dbReference type="SAM" id="Phobius"/>
    </source>
</evidence>
<protein>
    <submittedName>
        <fullName evidence="7">Uncharacterized membrane protein YgaE (UPF0421/DUF939 family)</fullName>
    </submittedName>
</protein>
<organism evidence="7 8">
    <name type="scientific">Leifsonia shinshuensis</name>
    <dbReference type="NCBI Taxonomy" id="150026"/>
    <lineage>
        <taxon>Bacteria</taxon>
        <taxon>Bacillati</taxon>
        <taxon>Actinomycetota</taxon>
        <taxon>Actinomycetes</taxon>
        <taxon>Micrococcales</taxon>
        <taxon>Microbacteriaceae</taxon>
        <taxon>Leifsonia</taxon>
    </lineage>
</organism>
<feature type="domain" description="Integral membrane bound transporter" evidence="6">
    <location>
        <begin position="44"/>
        <end position="163"/>
    </location>
</feature>
<feature type="transmembrane region" description="Helical" evidence="5">
    <location>
        <begin position="76"/>
        <end position="93"/>
    </location>
</feature>
<evidence type="ECO:0000256" key="3">
    <source>
        <dbReference type="ARBA" id="ARBA00022989"/>
    </source>
</evidence>
<comment type="subcellular location">
    <subcellularLocation>
        <location evidence="1">Membrane</location>
        <topology evidence="1">Multi-pass membrane protein</topology>
    </subcellularLocation>
</comment>
<keyword evidence="3 5" id="KW-1133">Transmembrane helix</keyword>
<evidence type="ECO:0000313" key="7">
    <source>
        <dbReference type="EMBL" id="NYJ24046.1"/>
    </source>
</evidence>
<keyword evidence="2 5" id="KW-0812">Transmembrane</keyword>
<dbReference type="Proteomes" id="UP000578352">
    <property type="component" value="Unassembled WGS sequence"/>
</dbReference>
<gene>
    <name evidence="7" type="ORF">HNR13_002333</name>
</gene>
<dbReference type="GO" id="GO:0016020">
    <property type="term" value="C:membrane"/>
    <property type="evidence" value="ECO:0007669"/>
    <property type="project" value="UniProtKB-SubCell"/>
</dbReference>
<name>A0A853CSR9_9MICO</name>
<dbReference type="InterPro" id="IPR049453">
    <property type="entry name" value="Memb_transporter_dom"/>
</dbReference>
<proteinExistence type="predicted"/>
<dbReference type="AlphaFoldDB" id="A0A853CSR9"/>
<evidence type="ECO:0000256" key="4">
    <source>
        <dbReference type="ARBA" id="ARBA00023136"/>
    </source>
</evidence>
<evidence type="ECO:0000256" key="1">
    <source>
        <dbReference type="ARBA" id="ARBA00004141"/>
    </source>
</evidence>
<feature type="transmembrane region" description="Helical" evidence="5">
    <location>
        <begin position="154"/>
        <end position="172"/>
    </location>
</feature>
<feature type="transmembrane region" description="Helical" evidence="5">
    <location>
        <begin position="39"/>
        <end position="64"/>
    </location>
</feature>
<evidence type="ECO:0000256" key="2">
    <source>
        <dbReference type="ARBA" id="ARBA00022692"/>
    </source>
</evidence>
<dbReference type="RefSeq" id="WP_343063534.1">
    <property type="nucleotide sequence ID" value="NZ_BAABEH010000001.1"/>
</dbReference>
<dbReference type="EMBL" id="JACCFL010000001">
    <property type="protein sequence ID" value="NYJ24046.1"/>
    <property type="molecule type" value="Genomic_DNA"/>
</dbReference>
<dbReference type="Pfam" id="PF13515">
    <property type="entry name" value="FUSC_2"/>
    <property type="match status" value="1"/>
</dbReference>
<evidence type="ECO:0000313" key="8">
    <source>
        <dbReference type="Proteomes" id="UP000578352"/>
    </source>
</evidence>
<feature type="transmembrane region" description="Helical" evidence="5">
    <location>
        <begin position="99"/>
        <end position="118"/>
    </location>
</feature>
<evidence type="ECO:0000259" key="6">
    <source>
        <dbReference type="Pfam" id="PF13515"/>
    </source>
</evidence>
<accession>A0A853CSR9</accession>
<comment type="caution">
    <text evidence="7">The sequence shown here is derived from an EMBL/GenBank/DDBJ whole genome shotgun (WGS) entry which is preliminary data.</text>
</comment>
<sequence>MASKFRVPIPPSLNIRAANIRTSTRPPFLQVAKTATAMIISWGLAALLFPGELPVFATIAALLVVQPSVNQSVGRAIERSLGVILGVIIAYVVGLVFGANTWIVLLAIVASLIISWALKLTPGTANQIPISVMLVLSLGATNPEYALARIVETIIGAAIGVIVNIAIVPPVLTGPARTAVLDLGREIAATLDRLAVALTSRPSPGERDALLIEARLLRPMEKKAEAALTAADESLTLNPRQSRHRVVLEHDQQLFARLRPLITRSLGMTRAFHDHYDDSLADEPTIAAIADELERSAHDLRLLSRDPDAPVAEPGTETAGIPVLTAPLVISTPNPRHWVLIGSLMEDLRRIHAEITGDDDAA</sequence>
<keyword evidence="4 5" id="KW-0472">Membrane</keyword>